<dbReference type="InterPro" id="IPR011051">
    <property type="entry name" value="RmlC_Cupin_sf"/>
</dbReference>
<gene>
    <name evidence="1" type="ORF">SAMN04490239_9448</name>
</gene>
<protein>
    <recommendedName>
        <fullName evidence="3">Cupin domain-containing protein</fullName>
    </recommendedName>
</protein>
<evidence type="ECO:0000313" key="1">
    <source>
        <dbReference type="EMBL" id="SED96959.1"/>
    </source>
</evidence>
<sequence length="141" mass="15649">MSTSSQIDDNLAQMPMAAYVRIYTGADGHSYFEDVKPRGETRGTPESDLQATFGELLSVDTAIFRHVVREADDRKRHNAPRPQFIIVLKGDCEVETSLGDTRRFGPGDILLAEDVDGLGHVTRRIGDQERLTMVVTLRTAS</sequence>
<dbReference type="Proteomes" id="UP000183561">
    <property type="component" value="Unassembled WGS sequence"/>
</dbReference>
<accession>A0A1H5F0R6</accession>
<evidence type="ECO:0008006" key="3">
    <source>
        <dbReference type="Google" id="ProtNLM"/>
    </source>
</evidence>
<dbReference type="RefSeq" id="WP_083396003.1">
    <property type="nucleotide sequence ID" value="NZ_FNSV01000008.1"/>
</dbReference>
<dbReference type="AlphaFoldDB" id="A0A1H5F0R6"/>
<name>A0A1H5F0R6_9NOCA</name>
<dbReference type="EMBL" id="FNSV01000008">
    <property type="protein sequence ID" value="SED96959.1"/>
    <property type="molecule type" value="Genomic_DNA"/>
</dbReference>
<organism evidence="1 2">
    <name type="scientific">Rhodococcus koreensis</name>
    <dbReference type="NCBI Taxonomy" id="99653"/>
    <lineage>
        <taxon>Bacteria</taxon>
        <taxon>Bacillati</taxon>
        <taxon>Actinomycetota</taxon>
        <taxon>Actinomycetes</taxon>
        <taxon>Mycobacteriales</taxon>
        <taxon>Nocardiaceae</taxon>
        <taxon>Rhodococcus</taxon>
    </lineage>
</organism>
<dbReference type="OrthoDB" id="4205621at2"/>
<evidence type="ECO:0000313" key="2">
    <source>
        <dbReference type="Proteomes" id="UP000183561"/>
    </source>
</evidence>
<keyword evidence="2" id="KW-1185">Reference proteome</keyword>
<proteinExistence type="predicted"/>
<dbReference type="SUPFAM" id="SSF51182">
    <property type="entry name" value="RmlC-like cupins"/>
    <property type="match status" value="1"/>
</dbReference>
<reference evidence="2" key="1">
    <citation type="submission" date="2016-10" db="EMBL/GenBank/DDBJ databases">
        <authorList>
            <person name="Varghese N."/>
            <person name="Submissions S."/>
        </authorList>
    </citation>
    <scope>NUCLEOTIDE SEQUENCE [LARGE SCALE GENOMIC DNA]</scope>
    <source>
        <strain evidence="2">DSM 44498</strain>
    </source>
</reference>